<keyword evidence="9" id="KW-1185">Reference proteome</keyword>
<dbReference type="EMBL" id="CP002159">
    <property type="protein sequence ID" value="ADL54303.1"/>
    <property type="molecule type" value="Genomic_DNA"/>
</dbReference>
<protein>
    <submittedName>
        <fullName evidence="8">Lytic transglycosylase catalytic</fullName>
    </submittedName>
</protein>
<evidence type="ECO:0000256" key="4">
    <source>
        <dbReference type="ARBA" id="ARBA00023237"/>
    </source>
</evidence>
<dbReference type="STRING" id="395494.Galf_0258"/>
<dbReference type="HOGENOM" id="CLU_027494_0_1_4"/>
<keyword evidence="6" id="KW-1133">Transmembrane helix</keyword>
<evidence type="ECO:0000256" key="2">
    <source>
        <dbReference type="ARBA" id="ARBA00007734"/>
    </source>
</evidence>
<dbReference type="GO" id="GO:0009279">
    <property type="term" value="C:cell outer membrane"/>
    <property type="evidence" value="ECO:0007669"/>
    <property type="project" value="UniProtKB-SubCell"/>
</dbReference>
<dbReference type="OrthoDB" id="9815002at2"/>
<evidence type="ECO:0000313" key="9">
    <source>
        <dbReference type="Proteomes" id="UP000001235"/>
    </source>
</evidence>
<dbReference type="SUPFAM" id="SSF53850">
    <property type="entry name" value="Periplasmic binding protein-like II"/>
    <property type="match status" value="1"/>
</dbReference>
<keyword evidence="6" id="KW-0472">Membrane</keyword>
<dbReference type="NCBIfam" id="NF008112">
    <property type="entry name" value="PRK10859.1"/>
    <property type="match status" value="1"/>
</dbReference>
<evidence type="ECO:0000256" key="5">
    <source>
        <dbReference type="SAM" id="MobiDB-lite"/>
    </source>
</evidence>
<accession>D9SJ27</accession>
<dbReference type="RefSeq" id="WP_013292246.1">
    <property type="nucleotide sequence ID" value="NC_014394.1"/>
</dbReference>
<dbReference type="PANTHER" id="PTHR35936:SF32">
    <property type="entry name" value="MEMBRANE-BOUND LYTIC MUREIN TRANSGLYCOSYLASE F"/>
    <property type="match status" value="1"/>
</dbReference>
<evidence type="ECO:0000256" key="6">
    <source>
        <dbReference type="SAM" id="Phobius"/>
    </source>
</evidence>
<dbReference type="Pfam" id="PF01464">
    <property type="entry name" value="SLT"/>
    <property type="match status" value="1"/>
</dbReference>
<dbReference type="GO" id="GO:0008933">
    <property type="term" value="F:peptidoglycan lytic transglycosylase activity"/>
    <property type="evidence" value="ECO:0007669"/>
    <property type="project" value="InterPro"/>
</dbReference>
<name>D9SJ27_GALCS</name>
<dbReference type="SMART" id="SM00062">
    <property type="entry name" value="PBPb"/>
    <property type="match status" value="1"/>
</dbReference>
<gene>
    <name evidence="8" type="ordered locus">Galf_0258</name>
</gene>
<evidence type="ECO:0000313" key="8">
    <source>
        <dbReference type="EMBL" id="ADL54303.1"/>
    </source>
</evidence>
<dbReference type="AlphaFoldDB" id="D9SJ27"/>
<comment type="subcellular location">
    <subcellularLocation>
        <location evidence="1">Cell outer membrane</location>
        <topology evidence="1">Peripheral membrane protein</topology>
    </subcellularLocation>
</comment>
<dbReference type="GO" id="GO:0000270">
    <property type="term" value="P:peptidoglycan metabolic process"/>
    <property type="evidence" value="ECO:0007669"/>
    <property type="project" value="InterPro"/>
</dbReference>
<reference evidence="8 9" key="1">
    <citation type="submission" date="2010-08" db="EMBL/GenBank/DDBJ databases">
        <title>Complete sequence of Gallionella capsiferriformans ES-2.</title>
        <authorList>
            <consortium name="US DOE Joint Genome Institute"/>
            <person name="Lucas S."/>
            <person name="Copeland A."/>
            <person name="Lapidus A."/>
            <person name="Cheng J.-F."/>
            <person name="Bruce D."/>
            <person name="Goodwin L."/>
            <person name="Pitluck S."/>
            <person name="Chertkov O."/>
            <person name="Davenport K.W."/>
            <person name="Detter J.C."/>
            <person name="Han C."/>
            <person name="Tapia R."/>
            <person name="Land M."/>
            <person name="Hauser L."/>
            <person name="Chang Y.-J."/>
            <person name="Jeffries C."/>
            <person name="Kyrpides N."/>
            <person name="Ivanova N."/>
            <person name="Mikhailova N."/>
            <person name="Shelobolina E.S."/>
            <person name="Picardal F."/>
            <person name="Roden E."/>
            <person name="Emerson D."/>
            <person name="Woyke T."/>
        </authorList>
    </citation>
    <scope>NUCLEOTIDE SEQUENCE [LARGE SCALE GENOMIC DNA]</scope>
    <source>
        <strain evidence="8 9">ES-2</strain>
    </source>
</reference>
<dbReference type="CDD" id="cd13403">
    <property type="entry name" value="MLTF-like"/>
    <property type="match status" value="1"/>
</dbReference>
<dbReference type="CDD" id="cd01009">
    <property type="entry name" value="PBP2_YfhD_N"/>
    <property type="match status" value="1"/>
</dbReference>
<feature type="domain" description="Solute-binding protein family 3/N-terminal" evidence="7">
    <location>
        <begin position="38"/>
        <end position="254"/>
    </location>
</feature>
<feature type="transmembrane region" description="Helical" evidence="6">
    <location>
        <begin position="7"/>
        <end position="27"/>
    </location>
</feature>
<evidence type="ECO:0000256" key="1">
    <source>
        <dbReference type="ARBA" id="ARBA00004339"/>
    </source>
</evidence>
<keyword evidence="6" id="KW-0812">Transmembrane</keyword>
<dbReference type="CAZy" id="GH23">
    <property type="family name" value="Glycoside Hydrolase Family 23"/>
</dbReference>
<dbReference type="PANTHER" id="PTHR35936">
    <property type="entry name" value="MEMBRANE-BOUND LYTIC MUREIN TRANSGLYCOSYLASE F"/>
    <property type="match status" value="1"/>
</dbReference>
<dbReference type="eggNOG" id="COG4623">
    <property type="taxonomic scope" value="Bacteria"/>
</dbReference>
<feature type="region of interest" description="Disordered" evidence="5">
    <location>
        <begin position="464"/>
        <end position="498"/>
    </location>
</feature>
<dbReference type="PROSITE" id="PS00922">
    <property type="entry name" value="TRANSGLYCOSYLASE"/>
    <property type="match status" value="1"/>
</dbReference>
<sequence>MQRHKLIIRLFQISVFFALMLFGYTHLNKHIASWSDEELIVVIAQDSTLSDEEFSKQLAQQFADHLYVPLKIILVPADQISATLQKHQAHLSASGFRLDQKSSGLLLGPGFLTVREQVAFNQDQDAPKHLNDLIGKRIAVVAGSTHEKALIALKEQLPQLAWESRTMQTVEDLLKEVAQRSLDFTIANHEQISQMLNYYENLAVAFDIGKPSKLAWAFPHDADNELIAEAEQFFAEIEKNGELHKLLDRYYGHNDRLATLDAAEFIEQTNKTLPKFRTLFEKAGRIVNEDWRLIAAIAYQESHWDPLATSMTNVRGMMMLTEATADRMNVTNRLDARESINAGAKYLELIKKQLPPRIEEPERTWLALSAYNQGQGHLEDARTLTARKGGNADSWVEVKKWLPQLNNPVYFEKLKHGYARGGEAVIFVENIRAYYDMLTRLTDDTTPARDYQLVSTREKPAFSLHTPRKLKATAGGDKTEASYSLSDQRSIDGQHPPL</sequence>
<dbReference type="Proteomes" id="UP000001235">
    <property type="component" value="Chromosome"/>
</dbReference>
<dbReference type="InterPro" id="IPR000189">
    <property type="entry name" value="Transglyc_AS"/>
</dbReference>
<evidence type="ECO:0000256" key="3">
    <source>
        <dbReference type="ARBA" id="ARBA00022729"/>
    </source>
</evidence>
<dbReference type="InterPro" id="IPR001638">
    <property type="entry name" value="Solute-binding_3/MltF_N"/>
</dbReference>
<keyword evidence="4" id="KW-0998">Cell outer membrane</keyword>
<keyword evidence="3" id="KW-0732">Signal</keyword>
<dbReference type="InterPro" id="IPR023346">
    <property type="entry name" value="Lysozyme-like_dom_sf"/>
</dbReference>
<dbReference type="KEGG" id="gca:Galf_0258"/>
<dbReference type="Gene3D" id="3.40.190.10">
    <property type="entry name" value="Periplasmic binding protein-like II"/>
    <property type="match status" value="2"/>
</dbReference>
<dbReference type="Gene3D" id="1.10.530.10">
    <property type="match status" value="1"/>
</dbReference>
<dbReference type="InterPro" id="IPR008258">
    <property type="entry name" value="Transglycosylase_SLT_dom_1"/>
</dbReference>
<dbReference type="SUPFAM" id="SSF53955">
    <property type="entry name" value="Lysozyme-like"/>
    <property type="match status" value="1"/>
</dbReference>
<comment type="similarity">
    <text evidence="2">Belongs to the transglycosylase Slt family.</text>
</comment>
<proteinExistence type="inferred from homology"/>
<organism evidence="8 9">
    <name type="scientific">Gallionella capsiferriformans (strain ES-2)</name>
    <name type="common">Gallionella ferruginea capsiferriformans (strain ES-2)</name>
    <dbReference type="NCBI Taxonomy" id="395494"/>
    <lineage>
        <taxon>Bacteria</taxon>
        <taxon>Pseudomonadati</taxon>
        <taxon>Pseudomonadota</taxon>
        <taxon>Betaproteobacteria</taxon>
        <taxon>Nitrosomonadales</taxon>
        <taxon>Gallionellaceae</taxon>
        <taxon>Gallionella</taxon>
    </lineage>
</organism>
<evidence type="ECO:0000259" key="7">
    <source>
        <dbReference type="SMART" id="SM00062"/>
    </source>
</evidence>